<dbReference type="InterPro" id="IPR036397">
    <property type="entry name" value="RNaseH_sf"/>
</dbReference>
<dbReference type="EMBL" id="OZ034818">
    <property type="protein sequence ID" value="CAL1388167.1"/>
    <property type="molecule type" value="Genomic_DNA"/>
</dbReference>
<evidence type="ECO:0000256" key="2">
    <source>
        <dbReference type="ARBA" id="ARBA00022695"/>
    </source>
</evidence>
<keyword evidence="1" id="KW-0808">Transferase</keyword>
<evidence type="ECO:0000256" key="4">
    <source>
        <dbReference type="ARBA" id="ARBA00022759"/>
    </source>
</evidence>
<sequence>MLAQQEAPGKKEFAIYYISKKFTECERRYNALEKTCGALAWATKRLRQYMLYHTTHLVSQMDPINNVFEKLALTGRLARWQVLLAEYDIVYMTRKAIKGSVVADHLAEHAIIDADPFMMDFPDENIMTTEEERLADDSKETWVMKFDGASNALGHGVGVVFMSPEGRILPITAKLCFTCTNNIAEYEACAFGIQAAIEMGIKKLKVFGDSALVIYQLKEEWETRDYKLVPYQKFIKELASQFEEIEFEHVSRVENQVADALATLASMYKTEEMRETPCIRIEKRENPAYLANVEEEPDSKPWYHDILTYIQKKEYPPGASENDKRTIRRLACGFYLSDSTLYKSNFDSTLLRCVDAKEAQKVVEEIHEGICGTHASGHVMARKILRMGYYWTKMEADCIRYVRKCHKCQIYANGIHVPLVPLHAMSSPWPFAVWGIDVIGMIEPKAANGHRFILVAIDYFTKWVEATSYTSITRSVLVKFIKKEIICRYGLPERLITDNAKNLNNKMMDELCAQFKIKHNNSVPYRPKMNGAVEAANKNIKKIIQKMVVTYRDWHDMLPFALHGYRTTVRTSTGATPFSFVYGMEAVLPIEAEIPSLRVIKEAGLEDSEWVEARYNQLNLIEEKRLRAIHHGHLYQRRLIRAFEKKVRPRQFQEGELVLKKISLRQGDPRGKWTPNYEGPYVVKKAFSGGALILTDMDGDELTHPVNSDSVKKYYA</sequence>
<dbReference type="Pfam" id="PF13456">
    <property type="entry name" value="RVT_3"/>
    <property type="match status" value="1"/>
</dbReference>
<dbReference type="Proteomes" id="UP001497516">
    <property type="component" value="Chromosome 5"/>
</dbReference>
<evidence type="ECO:0000256" key="5">
    <source>
        <dbReference type="ARBA" id="ARBA00022801"/>
    </source>
</evidence>
<evidence type="ECO:0000313" key="10">
    <source>
        <dbReference type="Proteomes" id="UP001497516"/>
    </source>
</evidence>
<dbReference type="InterPro" id="IPR041588">
    <property type="entry name" value="Integrase_H2C2"/>
</dbReference>
<dbReference type="InterPro" id="IPR002156">
    <property type="entry name" value="RNaseH_domain"/>
</dbReference>
<evidence type="ECO:0000259" key="7">
    <source>
        <dbReference type="PROSITE" id="PS50879"/>
    </source>
</evidence>
<dbReference type="SUPFAM" id="SSF53098">
    <property type="entry name" value="Ribonuclease H-like"/>
    <property type="match status" value="2"/>
</dbReference>
<dbReference type="SUPFAM" id="SSF56672">
    <property type="entry name" value="DNA/RNA polymerases"/>
    <property type="match status" value="1"/>
</dbReference>
<gene>
    <name evidence="9" type="ORF">LTRI10_LOCUS29108</name>
</gene>
<dbReference type="Gene3D" id="3.30.420.10">
    <property type="entry name" value="Ribonuclease H-like superfamily/Ribonuclease H"/>
    <property type="match status" value="2"/>
</dbReference>
<keyword evidence="5" id="KW-0378">Hydrolase</keyword>
<dbReference type="PROSITE" id="PS50879">
    <property type="entry name" value="RNASE_H_1"/>
    <property type="match status" value="1"/>
</dbReference>
<dbReference type="InterPro" id="IPR043502">
    <property type="entry name" value="DNA/RNA_pol_sf"/>
</dbReference>
<evidence type="ECO:0000259" key="8">
    <source>
        <dbReference type="PROSITE" id="PS50994"/>
    </source>
</evidence>
<dbReference type="GO" id="GO:0003676">
    <property type="term" value="F:nucleic acid binding"/>
    <property type="evidence" value="ECO:0007669"/>
    <property type="project" value="InterPro"/>
</dbReference>
<evidence type="ECO:0000313" key="9">
    <source>
        <dbReference type="EMBL" id="CAL1388167.1"/>
    </source>
</evidence>
<dbReference type="InterPro" id="IPR012337">
    <property type="entry name" value="RNaseH-like_sf"/>
</dbReference>
<evidence type="ECO:0000256" key="1">
    <source>
        <dbReference type="ARBA" id="ARBA00022679"/>
    </source>
</evidence>
<dbReference type="GO" id="GO:0015074">
    <property type="term" value="P:DNA integration"/>
    <property type="evidence" value="ECO:0007669"/>
    <property type="project" value="InterPro"/>
</dbReference>
<dbReference type="GO" id="GO:0004523">
    <property type="term" value="F:RNA-DNA hybrid ribonuclease activity"/>
    <property type="evidence" value="ECO:0007669"/>
    <property type="project" value="InterPro"/>
</dbReference>
<dbReference type="InterPro" id="IPR001584">
    <property type="entry name" value="Integrase_cat-core"/>
</dbReference>
<dbReference type="GO" id="GO:0003964">
    <property type="term" value="F:RNA-directed DNA polymerase activity"/>
    <property type="evidence" value="ECO:0007669"/>
    <property type="project" value="UniProtKB-KW"/>
</dbReference>
<reference evidence="9 10" key="1">
    <citation type="submission" date="2024-04" db="EMBL/GenBank/DDBJ databases">
        <authorList>
            <person name="Fracassetti M."/>
        </authorList>
    </citation>
    <scope>NUCLEOTIDE SEQUENCE [LARGE SCALE GENOMIC DNA]</scope>
</reference>
<dbReference type="Pfam" id="PF17917">
    <property type="entry name" value="RT_RNaseH"/>
    <property type="match status" value="1"/>
</dbReference>
<organism evidence="9 10">
    <name type="scientific">Linum trigynum</name>
    <dbReference type="NCBI Taxonomy" id="586398"/>
    <lineage>
        <taxon>Eukaryota</taxon>
        <taxon>Viridiplantae</taxon>
        <taxon>Streptophyta</taxon>
        <taxon>Embryophyta</taxon>
        <taxon>Tracheophyta</taxon>
        <taxon>Spermatophyta</taxon>
        <taxon>Magnoliopsida</taxon>
        <taxon>eudicotyledons</taxon>
        <taxon>Gunneridae</taxon>
        <taxon>Pentapetalae</taxon>
        <taxon>rosids</taxon>
        <taxon>fabids</taxon>
        <taxon>Malpighiales</taxon>
        <taxon>Linaceae</taxon>
        <taxon>Linum</taxon>
    </lineage>
</organism>
<dbReference type="InterPro" id="IPR041373">
    <property type="entry name" value="RT_RNaseH"/>
</dbReference>
<dbReference type="Pfam" id="PF00665">
    <property type="entry name" value="rve"/>
    <property type="match status" value="1"/>
</dbReference>
<keyword evidence="3" id="KW-0540">Nuclease</keyword>
<dbReference type="PANTHER" id="PTHR48475:SF1">
    <property type="entry name" value="RNASE H TYPE-1 DOMAIN-CONTAINING PROTEIN"/>
    <property type="match status" value="1"/>
</dbReference>
<feature type="domain" description="RNase H type-1" evidence="7">
    <location>
        <begin position="138"/>
        <end position="267"/>
    </location>
</feature>
<dbReference type="PANTHER" id="PTHR48475">
    <property type="entry name" value="RIBONUCLEASE H"/>
    <property type="match status" value="1"/>
</dbReference>
<protein>
    <submittedName>
        <fullName evidence="9">Uncharacterized protein</fullName>
    </submittedName>
</protein>
<dbReference type="AlphaFoldDB" id="A0AAV2ER04"/>
<accession>A0AAV2ER04</accession>
<dbReference type="PROSITE" id="PS50994">
    <property type="entry name" value="INTEGRASE"/>
    <property type="match status" value="1"/>
</dbReference>
<dbReference type="Pfam" id="PF17921">
    <property type="entry name" value="Integrase_H2C2"/>
    <property type="match status" value="1"/>
</dbReference>
<evidence type="ECO:0000256" key="3">
    <source>
        <dbReference type="ARBA" id="ARBA00022722"/>
    </source>
</evidence>
<feature type="domain" description="Integrase catalytic" evidence="8">
    <location>
        <begin position="424"/>
        <end position="585"/>
    </location>
</feature>
<evidence type="ECO:0000256" key="6">
    <source>
        <dbReference type="ARBA" id="ARBA00022918"/>
    </source>
</evidence>
<dbReference type="CDD" id="cd09279">
    <property type="entry name" value="RNase_HI_like"/>
    <property type="match status" value="1"/>
</dbReference>
<dbReference type="Gene3D" id="1.10.340.70">
    <property type="match status" value="1"/>
</dbReference>
<keyword evidence="2" id="KW-0548">Nucleotidyltransferase</keyword>
<proteinExistence type="predicted"/>
<keyword evidence="10" id="KW-1185">Reference proteome</keyword>
<keyword evidence="4" id="KW-0255">Endonuclease</keyword>
<name>A0AAV2ER04_9ROSI</name>
<keyword evidence="6" id="KW-0695">RNA-directed DNA polymerase</keyword>